<name>A0AAV4WJV8_CAEEX</name>
<proteinExistence type="predicted"/>
<dbReference type="EMBL" id="BPLR01016152">
    <property type="protein sequence ID" value="GIY81675.1"/>
    <property type="molecule type" value="Genomic_DNA"/>
</dbReference>
<protein>
    <submittedName>
        <fullName evidence="1">Uncharacterized protein</fullName>
    </submittedName>
</protein>
<comment type="caution">
    <text evidence="1">The sequence shown here is derived from an EMBL/GenBank/DDBJ whole genome shotgun (WGS) entry which is preliminary data.</text>
</comment>
<organism evidence="1 2">
    <name type="scientific">Caerostris extrusa</name>
    <name type="common">Bark spider</name>
    <name type="synonym">Caerostris bankana</name>
    <dbReference type="NCBI Taxonomy" id="172846"/>
    <lineage>
        <taxon>Eukaryota</taxon>
        <taxon>Metazoa</taxon>
        <taxon>Ecdysozoa</taxon>
        <taxon>Arthropoda</taxon>
        <taxon>Chelicerata</taxon>
        <taxon>Arachnida</taxon>
        <taxon>Araneae</taxon>
        <taxon>Araneomorphae</taxon>
        <taxon>Entelegynae</taxon>
        <taxon>Araneoidea</taxon>
        <taxon>Araneidae</taxon>
        <taxon>Caerostris</taxon>
    </lineage>
</organism>
<dbReference type="Proteomes" id="UP001054945">
    <property type="component" value="Unassembled WGS sequence"/>
</dbReference>
<evidence type="ECO:0000313" key="2">
    <source>
        <dbReference type="Proteomes" id="UP001054945"/>
    </source>
</evidence>
<accession>A0AAV4WJV8</accession>
<gene>
    <name evidence="1" type="ORF">CEXT_483471</name>
</gene>
<dbReference type="AlphaFoldDB" id="A0AAV4WJV8"/>
<reference evidence="1 2" key="1">
    <citation type="submission" date="2021-06" db="EMBL/GenBank/DDBJ databases">
        <title>Caerostris extrusa draft genome.</title>
        <authorList>
            <person name="Kono N."/>
            <person name="Arakawa K."/>
        </authorList>
    </citation>
    <scope>NUCLEOTIDE SEQUENCE [LARGE SCALE GENOMIC DNA]</scope>
</reference>
<keyword evidence="2" id="KW-1185">Reference proteome</keyword>
<sequence length="66" mass="7352">MKEKLKPSCQNSHQTMSPQYEKKVFLTNATWGTFATGTVKGLAELTDHNKLAKVTDGHSLLLLLLH</sequence>
<evidence type="ECO:0000313" key="1">
    <source>
        <dbReference type="EMBL" id="GIY81675.1"/>
    </source>
</evidence>